<keyword evidence="1" id="KW-1133">Transmembrane helix</keyword>
<keyword evidence="1" id="KW-0472">Membrane</keyword>
<feature type="transmembrane region" description="Helical" evidence="1">
    <location>
        <begin position="158"/>
        <end position="176"/>
    </location>
</feature>
<dbReference type="RefSeq" id="WP_191713228.1">
    <property type="nucleotide sequence ID" value="NZ_JACSPX010000003.1"/>
</dbReference>
<keyword evidence="1" id="KW-0812">Transmembrane</keyword>
<accession>A0ABR8W771</accession>
<sequence>MPFTPSHAIVALPLLRTPLVPAALAIGAMTPDLPLFTRGLGPGYLFTHSVANVGFTALIALVLLLLWRVVLRPGLVALAPDALARRLPEAWSQSGKAIARDALRGPDGRGGPWLLAASLVIGVLSHIGWDLFTHEGRWGVEALPALQQMWGPMPGYRWLQHGSSVVGLVVIAGFALRWVRQRPARPLPHRSPVWLRWLWMLALPAVLGGAWLLGLANSGPDITVQQLAYHTLPAASGLWGALTFVLCLLLVTMRRETGVTDASITGTPTVPLRTGPR</sequence>
<feature type="transmembrane region" description="Helical" evidence="1">
    <location>
        <begin position="110"/>
        <end position="129"/>
    </location>
</feature>
<name>A0ABR8W771_9MICO</name>
<protein>
    <submittedName>
        <fullName evidence="2">DUF4184 family protein</fullName>
    </submittedName>
</protein>
<dbReference type="Pfam" id="PF13803">
    <property type="entry name" value="DUF4184"/>
    <property type="match status" value="1"/>
</dbReference>
<reference evidence="2 3" key="1">
    <citation type="submission" date="2020-08" db="EMBL/GenBank/DDBJ databases">
        <title>A Genomic Blueprint of the Chicken Gut Microbiome.</title>
        <authorList>
            <person name="Gilroy R."/>
            <person name="Ravi A."/>
            <person name="Getino M."/>
            <person name="Pursley I."/>
            <person name="Horton D.L."/>
            <person name="Alikhan N.-F."/>
            <person name="Baker D."/>
            <person name="Gharbi K."/>
            <person name="Hall N."/>
            <person name="Watson M."/>
            <person name="Adriaenssens E.M."/>
            <person name="Foster-Nyarko E."/>
            <person name="Jarju S."/>
            <person name="Secka A."/>
            <person name="Antonio M."/>
            <person name="Oren A."/>
            <person name="Chaudhuri R."/>
            <person name="La Ragione R.M."/>
            <person name="Hildebrand F."/>
            <person name="Pallen M.J."/>
        </authorList>
    </citation>
    <scope>NUCLEOTIDE SEQUENCE [LARGE SCALE GENOMIC DNA]</scope>
    <source>
        <strain evidence="2 3">Re1</strain>
    </source>
</reference>
<evidence type="ECO:0000313" key="3">
    <source>
        <dbReference type="Proteomes" id="UP000611521"/>
    </source>
</evidence>
<evidence type="ECO:0000256" key="1">
    <source>
        <dbReference type="SAM" id="Phobius"/>
    </source>
</evidence>
<keyword evidence="3" id="KW-1185">Reference proteome</keyword>
<comment type="caution">
    <text evidence="2">The sequence shown here is derived from an EMBL/GenBank/DDBJ whole genome shotgun (WGS) entry which is preliminary data.</text>
</comment>
<dbReference type="InterPro" id="IPR025238">
    <property type="entry name" value="DUF4184"/>
</dbReference>
<organism evidence="2 3">
    <name type="scientific">Microbacterium commune</name>
    <dbReference type="NCBI Taxonomy" id="2762219"/>
    <lineage>
        <taxon>Bacteria</taxon>
        <taxon>Bacillati</taxon>
        <taxon>Actinomycetota</taxon>
        <taxon>Actinomycetes</taxon>
        <taxon>Micrococcales</taxon>
        <taxon>Microbacteriaceae</taxon>
        <taxon>Microbacterium</taxon>
    </lineage>
</organism>
<proteinExistence type="predicted"/>
<feature type="transmembrane region" description="Helical" evidence="1">
    <location>
        <begin position="197"/>
        <end position="216"/>
    </location>
</feature>
<evidence type="ECO:0000313" key="2">
    <source>
        <dbReference type="EMBL" id="MBD8012863.1"/>
    </source>
</evidence>
<dbReference type="EMBL" id="JACSPX010000003">
    <property type="protein sequence ID" value="MBD8012863.1"/>
    <property type="molecule type" value="Genomic_DNA"/>
</dbReference>
<gene>
    <name evidence="2" type="ORF">H9633_11200</name>
</gene>
<feature type="transmembrane region" description="Helical" evidence="1">
    <location>
        <begin position="228"/>
        <end position="251"/>
    </location>
</feature>
<dbReference type="Proteomes" id="UP000611521">
    <property type="component" value="Unassembled WGS sequence"/>
</dbReference>
<feature type="transmembrane region" description="Helical" evidence="1">
    <location>
        <begin position="43"/>
        <end position="67"/>
    </location>
</feature>